<keyword evidence="2" id="KW-1185">Reference proteome</keyword>
<proteinExistence type="predicted"/>
<evidence type="ECO:0000313" key="1">
    <source>
        <dbReference type="EMBL" id="KAF9457796.1"/>
    </source>
</evidence>
<dbReference type="AlphaFoldDB" id="A0A9P5XY18"/>
<dbReference type="EMBL" id="MU150358">
    <property type="protein sequence ID" value="KAF9457796.1"/>
    <property type="molecule type" value="Genomic_DNA"/>
</dbReference>
<comment type="caution">
    <text evidence="1">The sequence shown here is derived from an EMBL/GenBank/DDBJ whole genome shotgun (WGS) entry which is preliminary data.</text>
</comment>
<protein>
    <recommendedName>
        <fullName evidence="3">BTB domain-containing protein</fullName>
    </recommendedName>
</protein>
<gene>
    <name evidence="1" type="ORF">BDZ94DRAFT_1202173</name>
</gene>
<accession>A0A9P5XY18</accession>
<reference evidence="1" key="1">
    <citation type="submission" date="2020-11" db="EMBL/GenBank/DDBJ databases">
        <authorList>
            <consortium name="DOE Joint Genome Institute"/>
            <person name="Ahrendt S."/>
            <person name="Riley R."/>
            <person name="Andreopoulos W."/>
            <person name="Labutti K."/>
            <person name="Pangilinan J."/>
            <person name="Ruiz-Duenas F.J."/>
            <person name="Barrasa J.M."/>
            <person name="Sanchez-Garcia M."/>
            <person name="Camarero S."/>
            <person name="Miyauchi S."/>
            <person name="Serrano A."/>
            <person name="Linde D."/>
            <person name="Babiker R."/>
            <person name="Drula E."/>
            <person name="Ayuso-Fernandez I."/>
            <person name="Pacheco R."/>
            <person name="Padilla G."/>
            <person name="Ferreira P."/>
            <person name="Barriuso J."/>
            <person name="Kellner H."/>
            <person name="Castanera R."/>
            <person name="Alfaro M."/>
            <person name="Ramirez L."/>
            <person name="Pisabarro A.G."/>
            <person name="Kuo A."/>
            <person name="Tritt A."/>
            <person name="Lipzen A."/>
            <person name="He G."/>
            <person name="Yan M."/>
            <person name="Ng V."/>
            <person name="Cullen D."/>
            <person name="Martin F."/>
            <person name="Rosso M.-N."/>
            <person name="Henrissat B."/>
            <person name="Hibbett D."/>
            <person name="Martinez A.T."/>
            <person name="Grigoriev I.V."/>
        </authorList>
    </citation>
    <scope>NUCLEOTIDE SEQUENCE</scope>
    <source>
        <strain evidence="1">CBS 247.69</strain>
    </source>
</reference>
<organism evidence="1 2">
    <name type="scientific">Collybia nuda</name>
    <dbReference type="NCBI Taxonomy" id="64659"/>
    <lineage>
        <taxon>Eukaryota</taxon>
        <taxon>Fungi</taxon>
        <taxon>Dikarya</taxon>
        <taxon>Basidiomycota</taxon>
        <taxon>Agaricomycotina</taxon>
        <taxon>Agaricomycetes</taxon>
        <taxon>Agaricomycetidae</taxon>
        <taxon>Agaricales</taxon>
        <taxon>Tricholomatineae</taxon>
        <taxon>Clitocybaceae</taxon>
        <taxon>Collybia</taxon>
    </lineage>
</organism>
<name>A0A9P5XY18_9AGAR</name>
<dbReference type="Proteomes" id="UP000807353">
    <property type="component" value="Unassembled WGS sequence"/>
</dbReference>
<evidence type="ECO:0008006" key="3">
    <source>
        <dbReference type="Google" id="ProtNLM"/>
    </source>
</evidence>
<evidence type="ECO:0000313" key="2">
    <source>
        <dbReference type="Proteomes" id="UP000807353"/>
    </source>
</evidence>
<sequence>MDKQELGVILVSDQIEPNLRTSELFCSTDANLIFQSSDGVLFHIHNKYLEANTEGFPPAGFDPQNDIVALSEHSTTLELLFQFVYPARHPDLASVEFKTLAPLAEAAEKYQAFSAMVVCKIRMMGTLPKHAEEIMDYAVKHDYPEIMGGAAPLILNKSLEEILMKLPRNLIIPWVNYHSKWANLLKYAASCHTVIYDLGLTCTTINRHHIRHTNNQICRSCSITQETMIVQVFTQLLRGTVSLSQLDLTFDQSFVCCNKMKPGLAAWRSAVELEMSKIPNLITFL</sequence>
<dbReference type="OrthoDB" id="3184970at2759"/>